<proteinExistence type="predicted"/>
<sequence length="109" mass="11390">MSSRRVLGGALLSAGRGRALCTLQSRALLSSPSSSRIAAAAPVRMSSFAAFKVPTVSNEPNHHYAKGSAQRAGLSAAIERFRSDLPLEIPIVVGGKEVRVEVSPPAHVT</sequence>
<protein>
    <submittedName>
        <fullName evidence="1">Uncharacterized protein</fullName>
    </submittedName>
</protein>
<evidence type="ECO:0000313" key="2">
    <source>
        <dbReference type="Proteomes" id="UP001586593"/>
    </source>
</evidence>
<organism evidence="1 2">
    <name type="scientific">Phialemonium thermophilum</name>
    <dbReference type="NCBI Taxonomy" id="223376"/>
    <lineage>
        <taxon>Eukaryota</taxon>
        <taxon>Fungi</taxon>
        <taxon>Dikarya</taxon>
        <taxon>Ascomycota</taxon>
        <taxon>Pezizomycotina</taxon>
        <taxon>Sordariomycetes</taxon>
        <taxon>Sordariomycetidae</taxon>
        <taxon>Cephalothecales</taxon>
        <taxon>Cephalothecaceae</taxon>
        <taxon>Phialemonium</taxon>
    </lineage>
</organism>
<reference evidence="1 2" key="1">
    <citation type="journal article" date="2024" name="Commun. Biol.">
        <title>Comparative genomic analysis of thermophilic fungi reveals convergent evolutionary adaptations and gene losses.</title>
        <authorList>
            <person name="Steindorff A.S."/>
            <person name="Aguilar-Pontes M.V."/>
            <person name="Robinson A.J."/>
            <person name="Andreopoulos B."/>
            <person name="LaButti K."/>
            <person name="Kuo A."/>
            <person name="Mondo S."/>
            <person name="Riley R."/>
            <person name="Otillar R."/>
            <person name="Haridas S."/>
            <person name="Lipzen A."/>
            <person name="Grimwood J."/>
            <person name="Schmutz J."/>
            <person name="Clum A."/>
            <person name="Reid I.D."/>
            <person name="Moisan M.C."/>
            <person name="Butler G."/>
            <person name="Nguyen T.T.M."/>
            <person name="Dewar K."/>
            <person name="Conant G."/>
            <person name="Drula E."/>
            <person name="Henrissat B."/>
            <person name="Hansel C."/>
            <person name="Singer S."/>
            <person name="Hutchinson M.I."/>
            <person name="de Vries R.P."/>
            <person name="Natvig D.O."/>
            <person name="Powell A.J."/>
            <person name="Tsang A."/>
            <person name="Grigoriev I.V."/>
        </authorList>
    </citation>
    <scope>NUCLEOTIDE SEQUENCE [LARGE SCALE GENOMIC DNA]</scope>
    <source>
        <strain evidence="1 2">ATCC 24622</strain>
    </source>
</reference>
<dbReference type="EMBL" id="JAZHXJ010002919">
    <property type="protein sequence ID" value="KAL1836079.1"/>
    <property type="molecule type" value="Genomic_DNA"/>
</dbReference>
<gene>
    <name evidence="1" type="ORF">VTK73DRAFT_5213</name>
</gene>
<accession>A0ABR3V2Y0</accession>
<evidence type="ECO:0000313" key="1">
    <source>
        <dbReference type="EMBL" id="KAL1836079.1"/>
    </source>
</evidence>
<name>A0ABR3V2Y0_9PEZI</name>
<keyword evidence="2" id="KW-1185">Reference proteome</keyword>
<dbReference type="Proteomes" id="UP001586593">
    <property type="component" value="Unassembled WGS sequence"/>
</dbReference>
<comment type="caution">
    <text evidence="1">The sequence shown here is derived from an EMBL/GenBank/DDBJ whole genome shotgun (WGS) entry which is preliminary data.</text>
</comment>